<gene>
    <name evidence="2" type="ORF">HMI49_20640</name>
</gene>
<name>A0A7Y4KKY1_9BACT</name>
<evidence type="ECO:0000256" key="1">
    <source>
        <dbReference type="SAM" id="MobiDB-lite"/>
    </source>
</evidence>
<evidence type="ECO:0000313" key="2">
    <source>
        <dbReference type="EMBL" id="NOK35611.1"/>
    </source>
</evidence>
<feature type="region of interest" description="Disordered" evidence="1">
    <location>
        <begin position="34"/>
        <end position="82"/>
    </location>
</feature>
<sequence length="82" mass="8643">MLSPRTSTAAHHHVFLARMRGQDSSVCQGVAKPTACASTPAGEGSSRNATCASRTTPVMRGPPAEVEEARPSRKQVKNPDGR</sequence>
<reference evidence="2 3" key="1">
    <citation type="submission" date="2020-05" db="EMBL/GenBank/DDBJ databases">
        <authorList>
            <person name="Whitworth D."/>
        </authorList>
    </citation>
    <scope>NUCLEOTIDE SEQUENCE [LARGE SCALE GENOMIC DNA]</scope>
    <source>
        <strain evidence="2 3">AB043B</strain>
    </source>
</reference>
<dbReference type="EMBL" id="JABFJV010000119">
    <property type="protein sequence ID" value="NOK35611.1"/>
    <property type="molecule type" value="Genomic_DNA"/>
</dbReference>
<proteinExistence type="predicted"/>
<evidence type="ECO:0000313" key="3">
    <source>
        <dbReference type="Proteomes" id="UP000563426"/>
    </source>
</evidence>
<dbReference type="Proteomes" id="UP000563426">
    <property type="component" value="Unassembled WGS sequence"/>
</dbReference>
<comment type="caution">
    <text evidence="2">The sequence shown here is derived from an EMBL/GenBank/DDBJ whole genome shotgun (WGS) entry which is preliminary data.</text>
</comment>
<organism evidence="2 3">
    <name type="scientific">Corallococcus exercitus</name>
    <dbReference type="NCBI Taxonomy" id="2316736"/>
    <lineage>
        <taxon>Bacteria</taxon>
        <taxon>Pseudomonadati</taxon>
        <taxon>Myxococcota</taxon>
        <taxon>Myxococcia</taxon>
        <taxon>Myxococcales</taxon>
        <taxon>Cystobacterineae</taxon>
        <taxon>Myxococcaceae</taxon>
        <taxon>Corallococcus</taxon>
    </lineage>
</organism>
<protein>
    <submittedName>
        <fullName evidence="2">Uncharacterized protein</fullName>
    </submittedName>
</protein>
<feature type="compositionally biased region" description="Polar residues" evidence="1">
    <location>
        <begin position="45"/>
        <end position="56"/>
    </location>
</feature>
<feature type="compositionally biased region" description="Basic and acidic residues" evidence="1">
    <location>
        <begin position="67"/>
        <end position="82"/>
    </location>
</feature>
<dbReference type="AlphaFoldDB" id="A0A7Y4KKY1"/>
<accession>A0A7Y4KKY1</accession>
<keyword evidence="3" id="KW-1185">Reference proteome</keyword>
<dbReference type="RefSeq" id="WP_171436282.1">
    <property type="nucleotide sequence ID" value="NZ_JABFJV010000119.1"/>
</dbReference>